<dbReference type="SUPFAM" id="SSF52058">
    <property type="entry name" value="L domain-like"/>
    <property type="match status" value="1"/>
</dbReference>
<feature type="domain" description="Fibronectin type-III" evidence="6">
    <location>
        <begin position="381"/>
        <end position="474"/>
    </location>
</feature>
<dbReference type="InterPro" id="IPR003591">
    <property type="entry name" value="Leu-rich_rpt_typical-subtyp"/>
</dbReference>
<dbReference type="PROSITE" id="PS51450">
    <property type="entry name" value="LRR"/>
    <property type="match status" value="3"/>
</dbReference>
<evidence type="ECO:0000256" key="2">
    <source>
        <dbReference type="ARBA" id="ARBA00022729"/>
    </source>
</evidence>
<dbReference type="Ensembl" id="ENSCSET00000009249.1">
    <property type="protein sequence ID" value="ENSCSEP00000009141.1"/>
    <property type="gene ID" value="ENSCSEG00000005865.1"/>
</dbReference>
<dbReference type="CDD" id="cd00063">
    <property type="entry name" value="FN3"/>
    <property type="match status" value="1"/>
</dbReference>
<dbReference type="InterPro" id="IPR032675">
    <property type="entry name" value="LRR_dom_sf"/>
</dbReference>
<dbReference type="Gene3D" id="3.80.10.10">
    <property type="entry name" value="Ribonuclease Inhibitor"/>
    <property type="match status" value="1"/>
</dbReference>
<keyword evidence="2" id="KW-0732">Signal</keyword>
<dbReference type="InterPro" id="IPR003961">
    <property type="entry name" value="FN3_dom"/>
</dbReference>
<protein>
    <submittedName>
        <fullName evidence="7">Fibronectin leucine rich transmembrane protein 1</fullName>
    </submittedName>
</protein>
<dbReference type="SMART" id="SM00369">
    <property type="entry name" value="LRR_TYP"/>
    <property type="match status" value="8"/>
</dbReference>
<dbReference type="AlphaFoldDB" id="A0A3P8V7G1"/>
<feature type="transmembrane region" description="Helical" evidence="5">
    <location>
        <begin position="474"/>
        <end position="500"/>
    </location>
</feature>
<reference evidence="7" key="2">
    <citation type="submission" date="2025-08" db="UniProtKB">
        <authorList>
            <consortium name="Ensembl"/>
        </authorList>
    </citation>
    <scope>IDENTIFICATION</scope>
</reference>
<dbReference type="Pfam" id="PF13855">
    <property type="entry name" value="LRR_8"/>
    <property type="match status" value="3"/>
</dbReference>
<keyword evidence="1" id="KW-0433">Leucine-rich repeat</keyword>
<keyword evidence="3" id="KW-0677">Repeat</keyword>
<evidence type="ECO:0000256" key="1">
    <source>
        <dbReference type="ARBA" id="ARBA00022614"/>
    </source>
</evidence>
<reference evidence="7" key="3">
    <citation type="submission" date="2025-09" db="UniProtKB">
        <authorList>
            <consortium name="Ensembl"/>
        </authorList>
    </citation>
    <scope>IDENTIFICATION</scope>
</reference>
<keyword evidence="8" id="KW-1185">Reference proteome</keyword>
<dbReference type="Pfam" id="PF01463">
    <property type="entry name" value="LRRCT"/>
    <property type="match status" value="1"/>
</dbReference>
<dbReference type="SMART" id="SM00364">
    <property type="entry name" value="LRR_BAC"/>
    <property type="match status" value="5"/>
</dbReference>
<evidence type="ECO:0000313" key="8">
    <source>
        <dbReference type="Proteomes" id="UP000265120"/>
    </source>
</evidence>
<reference evidence="7 8" key="1">
    <citation type="journal article" date="2014" name="Nat. Genet.">
        <title>Whole-genome sequence of a flatfish provides insights into ZW sex chromosome evolution and adaptation to a benthic lifestyle.</title>
        <authorList>
            <person name="Chen S."/>
            <person name="Zhang G."/>
            <person name="Shao C."/>
            <person name="Huang Q."/>
            <person name="Liu G."/>
            <person name="Zhang P."/>
            <person name="Song W."/>
            <person name="An N."/>
            <person name="Chalopin D."/>
            <person name="Volff J.N."/>
            <person name="Hong Y."/>
            <person name="Li Q."/>
            <person name="Sha Z."/>
            <person name="Zhou H."/>
            <person name="Xie M."/>
            <person name="Yu Q."/>
            <person name="Liu Y."/>
            <person name="Xiang H."/>
            <person name="Wang N."/>
            <person name="Wu K."/>
            <person name="Yang C."/>
            <person name="Zhou Q."/>
            <person name="Liao X."/>
            <person name="Yang L."/>
            <person name="Hu Q."/>
            <person name="Zhang J."/>
            <person name="Meng L."/>
            <person name="Jin L."/>
            <person name="Tian Y."/>
            <person name="Lian J."/>
            <person name="Yang J."/>
            <person name="Miao G."/>
            <person name="Liu S."/>
            <person name="Liang Z."/>
            <person name="Yan F."/>
            <person name="Li Y."/>
            <person name="Sun B."/>
            <person name="Zhang H."/>
            <person name="Zhang J."/>
            <person name="Zhu Y."/>
            <person name="Du M."/>
            <person name="Zhao Y."/>
            <person name="Schartl M."/>
            <person name="Tang Q."/>
            <person name="Wang J."/>
        </authorList>
    </citation>
    <scope>NUCLEOTIDE SEQUENCE</scope>
</reference>
<dbReference type="SUPFAM" id="SSF49265">
    <property type="entry name" value="Fibronectin type III"/>
    <property type="match status" value="1"/>
</dbReference>
<dbReference type="InterPro" id="IPR050333">
    <property type="entry name" value="SLRP"/>
</dbReference>
<evidence type="ECO:0000313" key="7">
    <source>
        <dbReference type="Ensembl" id="ENSCSEP00000009141.1"/>
    </source>
</evidence>
<name>A0A3P8V7G1_CYNSE</name>
<dbReference type="Proteomes" id="UP000265120">
    <property type="component" value="Chromosome 15"/>
</dbReference>
<dbReference type="InterPro" id="IPR036116">
    <property type="entry name" value="FN3_sf"/>
</dbReference>
<dbReference type="SMART" id="SM00082">
    <property type="entry name" value="LRRCT"/>
    <property type="match status" value="1"/>
</dbReference>
<proteinExistence type="predicted"/>
<evidence type="ECO:0000259" key="6">
    <source>
        <dbReference type="PROSITE" id="PS50853"/>
    </source>
</evidence>
<keyword evidence="5" id="KW-0812">Transmembrane</keyword>
<keyword evidence="4" id="KW-1015">Disulfide bond</keyword>
<keyword evidence="5" id="KW-0472">Membrane</keyword>
<dbReference type="PROSITE" id="PS50853">
    <property type="entry name" value="FN3"/>
    <property type="match status" value="1"/>
</dbReference>
<organism evidence="7 8">
    <name type="scientific">Cynoglossus semilaevis</name>
    <name type="common">Tongue sole</name>
    <dbReference type="NCBI Taxonomy" id="244447"/>
    <lineage>
        <taxon>Eukaryota</taxon>
        <taxon>Metazoa</taxon>
        <taxon>Chordata</taxon>
        <taxon>Craniata</taxon>
        <taxon>Vertebrata</taxon>
        <taxon>Euteleostomi</taxon>
        <taxon>Actinopterygii</taxon>
        <taxon>Neopterygii</taxon>
        <taxon>Teleostei</taxon>
        <taxon>Neoteleostei</taxon>
        <taxon>Acanthomorphata</taxon>
        <taxon>Carangaria</taxon>
        <taxon>Pleuronectiformes</taxon>
        <taxon>Pleuronectoidei</taxon>
        <taxon>Cynoglossidae</taxon>
        <taxon>Cynoglossinae</taxon>
        <taxon>Cynoglossus</taxon>
    </lineage>
</organism>
<dbReference type="InterPro" id="IPR013783">
    <property type="entry name" value="Ig-like_fold"/>
</dbReference>
<dbReference type="InterPro" id="IPR000483">
    <property type="entry name" value="Cys-rich_flank_reg_C"/>
</dbReference>
<evidence type="ECO:0000256" key="4">
    <source>
        <dbReference type="ARBA" id="ARBA00023157"/>
    </source>
</evidence>
<evidence type="ECO:0000256" key="3">
    <source>
        <dbReference type="ARBA" id="ARBA00022737"/>
    </source>
</evidence>
<dbReference type="Gene3D" id="2.60.40.10">
    <property type="entry name" value="Immunoglobulins"/>
    <property type="match status" value="1"/>
</dbReference>
<dbReference type="PANTHER" id="PTHR45712:SF15">
    <property type="entry name" value="LEUCINE-RICH REPEAT TRANSMEMBRANE PROTEIN FLRT1"/>
    <property type="match status" value="1"/>
</dbReference>
<dbReference type="GeneTree" id="ENSGT00940000159375"/>
<keyword evidence="5" id="KW-1133">Transmembrane helix</keyword>
<dbReference type="InterPro" id="IPR001611">
    <property type="entry name" value="Leu-rich_rpt"/>
</dbReference>
<dbReference type="PANTHER" id="PTHR45712">
    <property type="entry name" value="AGAP008170-PA"/>
    <property type="match status" value="1"/>
</dbReference>
<evidence type="ECO:0000256" key="5">
    <source>
        <dbReference type="SAM" id="Phobius"/>
    </source>
</evidence>
<sequence>TQSYDGIVCPSVCRCDEGFVYCNDRGLSLIPPLPLMAAILYLQSNRLTNAGLPPSLERSNSIRVIYLYANQLDEFPIHLPPSLRELHLQDNNIRTLPRSALAKLPLLERLHLDDNSISTVSIQDRAFSGTPRLRLLFLSRNHLSSIPAGLPASLEELRLDDNRISTIPTHAFRGLSSLRRLVLDGNLLANTRIADDTFSRLSNLTELSLVRNALQSPPVKLPTAHLIRLHLQDNGLTHIPRGALDGMRRLQKLDLSGNNLTSLPRGLLKDTESLEMLLLRGNPWYCGCNLRWLHAWLHGRGSGVTVRGLTCQGPEAVRGQSLKDLTSLMEQCETGASVPHGITTTPSLLIPTQGSLFTLRAKWPDLVMPLPPSEGGHVSGEALELTVKHLSSDSVLVSWLCPKPAPSFRLSWLRLGSSAALGSITETLVPGERTQYLLNQLTPRSHYLICLLPLRQDHPFGGPSMGTSRTGSSALPLAGIIGGATALVSLLLIFGIFCWYGQRAGYMSGDSGSYNRGRGGKHYDDYVESGTKKDTSILEIRAPPPGFQMTAMTHQPLQPKLEDVTYIHTIFPSSSSSSQANGTYRSNHVAGSLNGTILSQTSHHHVTYGTNRGYRDGGIPDIDYAYT</sequence>
<dbReference type="GO" id="GO:0005615">
    <property type="term" value="C:extracellular space"/>
    <property type="evidence" value="ECO:0007669"/>
    <property type="project" value="TreeGrafter"/>
</dbReference>
<dbReference type="OMA" id="QDNGMTH"/>
<accession>A0A3P8V7G1</accession>